<accession>A0A6G5AIA8</accession>
<organism evidence="1">
    <name type="scientific">Rhipicephalus microplus</name>
    <name type="common">Cattle tick</name>
    <name type="synonym">Boophilus microplus</name>
    <dbReference type="NCBI Taxonomy" id="6941"/>
    <lineage>
        <taxon>Eukaryota</taxon>
        <taxon>Metazoa</taxon>
        <taxon>Ecdysozoa</taxon>
        <taxon>Arthropoda</taxon>
        <taxon>Chelicerata</taxon>
        <taxon>Arachnida</taxon>
        <taxon>Acari</taxon>
        <taxon>Parasitiformes</taxon>
        <taxon>Ixodida</taxon>
        <taxon>Ixodoidea</taxon>
        <taxon>Ixodidae</taxon>
        <taxon>Rhipicephalinae</taxon>
        <taxon>Rhipicephalus</taxon>
        <taxon>Boophilus</taxon>
    </lineage>
</organism>
<name>A0A6G5AIA8_RHIMP</name>
<sequence length="126" mass="14004">MALSIDYRHETRTGFGSPRHTTPSHSREKLRAALPLSQTTPVHPWWSCLAIPSSQAASQLWSHKDARQHSHCLKQGSVQNMRSGTVSLMPPISFTPAITKILTKTTLHNFSCSSMNAVLLLLSKSW</sequence>
<proteinExistence type="predicted"/>
<reference evidence="1" key="1">
    <citation type="submission" date="2020-03" db="EMBL/GenBank/DDBJ databases">
        <title>A transcriptome and proteome of the tick Rhipicephalus microplus shaped by the genetic composition of its hosts and developmental stage.</title>
        <authorList>
            <person name="Garcia G.R."/>
            <person name="Ribeiro J.M.C."/>
            <person name="Maruyama S.R."/>
            <person name="Gardinasse L.G."/>
            <person name="Nelson K."/>
            <person name="Ferreira B.R."/>
            <person name="Andrade T.G."/>
            <person name="Santos I.K.F.M."/>
        </authorList>
    </citation>
    <scope>NUCLEOTIDE SEQUENCE</scope>
    <source>
        <strain evidence="1">NSGR</strain>
        <tissue evidence="1">Salivary glands</tissue>
    </source>
</reference>
<dbReference type="AlphaFoldDB" id="A0A6G5AIA8"/>
<evidence type="ECO:0000313" key="1">
    <source>
        <dbReference type="EMBL" id="NIE49966.1"/>
    </source>
</evidence>
<protein>
    <submittedName>
        <fullName evidence="1">Uncharacterized protein</fullName>
    </submittedName>
</protein>
<dbReference type="EMBL" id="GIKN01007693">
    <property type="protein sequence ID" value="NIE49966.1"/>
    <property type="molecule type" value="Transcribed_RNA"/>
</dbReference>